<organism evidence="2 3">
    <name type="scientific">Marinilactibacillus psychrotolerans</name>
    <dbReference type="NCBI Taxonomy" id="191770"/>
    <lineage>
        <taxon>Bacteria</taxon>
        <taxon>Bacillati</taxon>
        <taxon>Bacillota</taxon>
        <taxon>Bacilli</taxon>
        <taxon>Lactobacillales</taxon>
        <taxon>Carnobacteriaceae</taxon>
        <taxon>Marinilactibacillus</taxon>
    </lineage>
</organism>
<keyword evidence="1" id="KW-1133">Transmembrane helix</keyword>
<evidence type="ECO:0000256" key="1">
    <source>
        <dbReference type="SAM" id="Phobius"/>
    </source>
</evidence>
<keyword evidence="1" id="KW-0472">Membrane</keyword>
<evidence type="ECO:0000313" key="2">
    <source>
        <dbReference type="EMBL" id="GEQ36205.1"/>
    </source>
</evidence>
<reference evidence="2" key="1">
    <citation type="submission" date="2019-08" db="EMBL/GenBank/DDBJ databases">
        <title>Marinilactibacillus psychrotolerans M13-2T whole genome sequencing project.</title>
        <authorList>
            <person name="Ishikawa M."/>
            <person name="Suzuki T."/>
            <person name="Matsutani M."/>
        </authorList>
    </citation>
    <scope>NUCLEOTIDE SEQUENCE</scope>
    <source>
        <strain evidence="2">M13-2T</strain>
    </source>
</reference>
<proteinExistence type="predicted"/>
<name>A0AAV3WRP0_9LACT</name>
<gene>
    <name evidence="2" type="ORF">M132T_17130</name>
</gene>
<comment type="caution">
    <text evidence="2">The sequence shown here is derived from an EMBL/GenBank/DDBJ whole genome shotgun (WGS) entry which is preliminary data.</text>
</comment>
<accession>A0AAV3WRP0</accession>
<dbReference type="Proteomes" id="UP000887127">
    <property type="component" value="Unassembled WGS sequence"/>
</dbReference>
<keyword evidence="1" id="KW-0812">Transmembrane</keyword>
<protein>
    <submittedName>
        <fullName evidence="2">Uncharacterized protein</fullName>
    </submittedName>
</protein>
<dbReference type="AlphaFoldDB" id="A0AAV3WRP0"/>
<sequence length="105" mass="12379">MKISTITKGMGFKLADLFELVFNFIVFVISESGQSFFRNEKRSKKVRLFFALLIFLFPVILFLLLTPLIIELNIWIIYVVVFGIEVYFSYLTLKYTKGILMEFKD</sequence>
<feature type="transmembrane region" description="Helical" evidence="1">
    <location>
        <begin position="49"/>
        <end position="69"/>
    </location>
</feature>
<feature type="transmembrane region" description="Helical" evidence="1">
    <location>
        <begin position="75"/>
        <end position="93"/>
    </location>
</feature>
<dbReference type="EMBL" id="BKBI01000011">
    <property type="protein sequence ID" value="GEQ36205.1"/>
    <property type="molecule type" value="Genomic_DNA"/>
</dbReference>
<evidence type="ECO:0000313" key="3">
    <source>
        <dbReference type="Proteomes" id="UP000887127"/>
    </source>
</evidence>